<dbReference type="PANTHER" id="PTHR12651">
    <property type="entry name" value="26S PROTEASOME NON-ATPASE REGULATORY SUBUNIT 9"/>
    <property type="match status" value="1"/>
</dbReference>
<dbReference type="OrthoDB" id="72325at2759"/>
<accession>A0A8J5S522</accession>
<dbReference type="Proteomes" id="UP000729402">
    <property type="component" value="Unassembled WGS sequence"/>
</dbReference>
<reference evidence="2" key="1">
    <citation type="journal article" date="2021" name="bioRxiv">
        <title>Whole Genome Assembly and Annotation of Northern Wild Rice, Zizania palustris L., Supports a Whole Genome Duplication in the Zizania Genus.</title>
        <authorList>
            <person name="Haas M."/>
            <person name="Kono T."/>
            <person name="Macchietto M."/>
            <person name="Millas R."/>
            <person name="McGilp L."/>
            <person name="Shao M."/>
            <person name="Duquette J."/>
            <person name="Hirsch C.N."/>
            <person name="Kimball J."/>
        </authorList>
    </citation>
    <scope>NUCLEOTIDE SEQUENCE</scope>
    <source>
        <tissue evidence="2">Fresh leaf tissue</tissue>
    </source>
</reference>
<keyword evidence="1" id="KW-0143">Chaperone</keyword>
<evidence type="ECO:0000313" key="2">
    <source>
        <dbReference type="EMBL" id="KAG8050181.1"/>
    </source>
</evidence>
<dbReference type="FunFam" id="2.30.42.10:FF:000107">
    <property type="entry name" value="26S proteasome non-ATPase regulatory subunit 9"/>
    <property type="match status" value="1"/>
</dbReference>
<sequence>MEEDVMRRLPFAVIDDMTDGSPAAVDGLQLWDEIVKFGNVEAGDRWQESFVSEALSNGDCQVHLGIIRQGSPMNLTITPRKWLGRGLLGKDYIYWTLEWKFNSTDVLLTDHKHVRPSRM</sequence>
<proteinExistence type="predicted"/>
<dbReference type="EMBL" id="JAAALK010000289">
    <property type="protein sequence ID" value="KAG8050181.1"/>
    <property type="molecule type" value="Genomic_DNA"/>
</dbReference>
<dbReference type="PANTHER" id="PTHR12651:SF1">
    <property type="entry name" value="26S PROTEASOME NON-ATPASE REGULATORY SUBUNIT 9"/>
    <property type="match status" value="1"/>
</dbReference>
<evidence type="ECO:0000313" key="3">
    <source>
        <dbReference type="Proteomes" id="UP000729402"/>
    </source>
</evidence>
<dbReference type="AlphaFoldDB" id="A0A8J5S522"/>
<reference evidence="2" key="2">
    <citation type="submission" date="2021-02" db="EMBL/GenBank/DDBJ databases">
        <authorList>
            <person name="Kimball J.A."/>
            <person name="Haas M.W."/>
            <person name="Macchietto M."/>
            <person name="Kono T."/>
            <person name="Duquette J."/>
            <person name="Shao M."/>
        </authorList>
    </citation>
    <scope>NUCLEOTIDE SEQUENCE</scope>
    <source>
        <tissue evidence="2">Fresh leaf tissue</tissue>
    </source>
</reference>
<comment type="caution">
    <text evidence="2">The sequence shown here is derived from an EMBL/GenBank/DDBJ whole genome shotgun (WGS) entry which is preliminary data.</text>
</comment>
<evidence type="ECO:0008006" key="4">
    <source>
        <dbReference type="Google" id="ProtNLM"/>
    </source>
</evidence>
<dbReference type="InterPro" id="IPR035269">
    <property type="entry name" value="PSMD9"/>
</dbReference>
<evidence type="ECO:0000256" key="1">
    <source>
        <dbReference type="ARBA" id="ARBA00023186"/>
    </source>
</evidence>
<gene>
    <name evidence="2" type="ORF">GUJ93_ZPchr0009g590</name>
</gene>
<organism evidence="2 3">
    <name type="scientific">Zizania palustris</name>
    <name type="common">Northern wild rice</name>
    <dbReference type="NCBI Taxonomy" id="103762"/>
    <lineage>
        <taxon>Eukaryota</taxon>
        <taxon>Viridiplantae</taxon>
        <taxon>Streptophyta</taxon>
        <taxon>Embryophyta</taxon>
        <taxon>Tracheophyta</taxon>
        <taxon>Spermatophyta</taxon>
        <taxon>Magnoliopsida</taxon>
        <taxon>Liliopsida</taxon>
        <taxon>Poales</taxon>
        <taxon>Poaceae</taxon>
        <taxon>BOP clade</taxon>
        <taxon>Oryzoideae</taxon>
        <taxon>Oryzeae</taxon>
        <taxon>Zizaniinae</taxon>
        <taxon>Zizania</taxon>
    </lineage>
</organism>
<dbReference type="GO" id="GO:0070682">
    <property type="term" value="P:proteasome regulatory particle assembly"/>
    <property type="evidence" value="ECO:0007669"/>
    <property type="project" value="InterPro"/>
</dbReference>
<protein>
    <recommendedName>
        <fullName evidence="4">PDZ domain-containing protein</fullName>
    </recommendedName>
</protein>
<name>A0A8J5S522_ZIZPA</name>
<dbReference type="GO" id="GO:0005634">
    <property type="term" value="C:nucleus"/>
    <property type="evidence" value="ECO:0007669"/>
    <property type="project" value="TreeGrafter"/>
</dbReference>
<keyword evidence="3" id="KW-1185">Reference proteome</keyword>
<dbReference type="GO" id="GO:0005737">
    <property type="term" value="C:cytoplasm"/>
    <property type="evidence" value="ECO:0007669"/>
    <property type="project" value="TreeGrafter"/>
</dbReference>